<dbReference type="Pfam" id="PF00089">
    <property type="entry name" value="Trypsin"/>
    <property type="match status" value="2"/>
</dbReference>
<dbReference type="PRINTS" id="PR00722">
    <property type="entry name" value="CHYMOTRYPSIN"/>
</dbReference>
<dbReference type="InterPro" id="IPR018114">
    <property type="entry name" value="TRYPSIN_HIS"/>
</dbReference>
<feature type="domain" description="Peptidase S1" evidence="8">
    <location>
        <begin position="32"/>
        <end position="250"/>
    </location>
</feature>
<organism evidence="9 10">
    <name type="scientific">Molorchus minor</name>
    <dbReference type="NCBI Taxonomy" id="1323400"/>
    <lineage>
        <taxon>Eukaryota</taxon>
        <taxon>Metazoa</taxon>
        <taxon>Ecdysozoa</taxon>
        <taxon>Arthropoda</taxon>
        <taxon>Hexapoda</taxon>
        <taxon>Insecta</taxon>
        <taxon>Pterygota</taxon>
        <taxon>Neoptera</taxon>
        <taxon>Endopterygota</taxon>
        <taxon>Coleoptera</taxon>
        <taxon>Polyphaga</taxon>
        <taxon>Cucujiformia</taxon>
        <taxon>Chrysomeloidea</taxon>
        <taxon>Cerambycidae</taxon>
        <taxon>Lamiinae</taxon>
        <taxon>Monochamini</taxon>
        <taxon>Molorchus</taxon>
    </lineage>
</organism>
<dbReference type="InterPro" id="IPR001314">
    <property type="entry name" value="Peptidase_S1A"/>
</dbReference>
<dbReference type="PROSITE" id="PS50240">
    <property type="entry name" value="TRYPSIN_DOM"/>
    <property type="match status" value="2"/>
</dbReference>
<proteinExistence type="inferred from homology"/>
<keyword evidence="2 6" id="KW-0645">Protease</keyword>
<dbReference type="InterPro" id="IPR050430">
    <property type="entry name" value="Peptidase_S1"/>
</dbReference>
<keyword evidence="7" id="KW-0732">Signal</keyword>
<dbReference type="InterPro" id="IPR009003">
    <property type="entry name" value="Peptidase_S1_PA"/>
</dbReference>
<comment type="caution">
    <text evidence="9">The sequence shown here is derived from an EMBL/GenBank/DDBJ whole genome shotgun (WGS) entry which is preliminary data.</text>
</comment>
<dbReference type="PANTHER" id="PTHR24276:SF91">
    <property type="entry name" value="AT26814P-RELATED"/>
    <property type="match status" value="1"/>
</dbReference>
<name>A0ABQ9JGS1_9CUCU</name>
<evidence type="ECO:0000256" key="1">
    <source>
        <dbReference type="ARBA" id="ARBA00007664"/>
    </source>
</evidence>
<keyword evidence="5" id="KW-1015">Disulfide bond</keyword>
<sequence>MFKLLALLAALSGVALGAPSYQAIVPMLDGRIVGGQSVNIANYPYQISLQRSNSHICGTGLISATWSLTAAHCVVGGTISTFSLRGGSSTRNSGGQVLAAAQILLHASYSSSTLDYDIAAIRTASGFTNANARAVALPSAGTGPVAGATATLTGWGATSEGGAAATTLQMVQVPVVSLASCRSSYGTNAITARMFCAGFAAGGRDACQGDSGGPVIVGGVLAGLVSWGNGCARPNFPGAPSYQAIVPMLDGRIVGGQSVNIANYPYQISLQRSNSHICGTGLISATWSLTAAHCVVGGTVSAFSLRGGSSTRNSGGQVLAAAQILLHASYSSSTLDYDIAAIRTATGFTVTDARAVALPSAGSGPVAGATATLTGWGTTSEGGAAATTLQMVQVPVVSQASCRSSYSTSSITDRMFCAGFAAGGRDACQGDSGGPVIVGGVLVGLVSWGNGCARPNFPGVYTNVPALRSWVTAATGL</sequence>
<evidence type="ECO:0000256" key="7">
    <source>
        <dbReference type="SAM" id="SignalP"/>
    </source>
</evidence>
<keyword evidence="4 6" id="KW-0720">Serine protease</keyword>
<keyword evidence="3 6" id="KW-0378">Hydrolase</keyword>
<comment type="similarity">
    <text evidence="1">Belongs to the peptidase S1 family.</text>
</comment>
<dbReference type="InterPro" id="IPR001254">
    <property type="entry name" value="Trypsin_dom"/>
</dbReference>
<evidence type="ECO:0000313" key="9">
    <source>
        <dbReference type="EMBL" id="KAJ8976745.1"/>
    </source>
</evidence>
<dbReference type="InterPro" id="IPR043504">
    <property type="entry name" value="Peptidase_S1_PA_chymotrypsin"/>
</dbReference>
<gene>
    <name evidence="9" type="ORF">NQ317_004297</name>
</gene>
<evidence type="ECO:0000256" key="2">
    <source>
        <dbReference type="ARBA" id="ARBA00022670"/>
    </source>
</evidence>
<feature type="chain" id="PRO_5045436797" description="Peptidase S1 domain-containing protein" evidence="7">
    <location>
        <begin position="18"/>
        <end position="477"/>
    </location>
</feature>
<protein>
    <recommendedName>
        <fullName evidence="8">Peptidase S1 domain-containing protein</fullName>
    </recommendedName>
</protein>
<reference evidence="9" key="1">
    <citation type="journal article" date="2023" name="Insect Mol. Biol.">
        <title>Genome sequencing provides insights into the evolution of gene families encoding plant cell wall-degrading enzymes in longhorned beetles.</title>
        <authorList>
            <person name="Shin N.R."/>
            <person name="Okamura Y."/>
            <person name="Kirsch R."/>
            <person name="Pauchet Y."/>
        </authorList>
    </citation>
    <scope>NUCLEOTIDE SEQUENCE</scope>
    <source>
        <strain evidence="9">MMC_N1</strain>
    </source>
</reference>
<dbReference type="CDD" id="cd00190">
    <property type="entry name" value="Tryp_SPc"/>
    <property type="match status" value="2"/>
</dbReference>
<feature type="domain" description="Peptidase S1" evidence="8">
    <location>
        <begin position="253"/>
        <end position="476"/>
    </location>
</feature>
<evidence type="ECO:0000259" key="8">
    <source>
        <dbReference type="PROSITE" id="PS50240"/>
    </source>
</evidence>
<keyword evidence="10" id="KW-1185">Reference proteome</keyword>
<feature type="signal peptide" evidence="7">
    <location>
        <begin position="1"/>
        <end position="17"/>
    </location>
</feature>
<dbReference type="Gene3D" id="2.40.10.10">
    <property type="entry name" value="Trypsin-like serine proteases"/>
    <property type="match status" value="3"/>
</dbReference>
<dbReference type="SUPFAM" id="SSF50494">
    <property type="entry name" value="Trypsin-like serine proteases"/>
    <property type="match status" value="2"/>
</dbReference>
<dbReference type="SMART" id="SM00020">
    <property type="entry name" value="Tryp_SPc"/>
    <property type="match status" value="2"/>
</dbReference>
<dbReference type="PROSITE" id="PS00134">
    <property type="entry name" value="TRYPSIN_HIS"/>
    <property type="match status" value="1"/>
</dbReference>
<dbReference type="InterPro" id="IPR033116">
    <property type="entry name" value="TRYPSIN_SER"/>
</dbReference>
<evidence type="ECO:0000256" key="3">
    <source>
        <dbReference type="ARBA" id="ARBA00022801"/>
    </source>
</evidence>
<evidence type="ECO:0000256" key="4">
    <source>
        <dbReference type="ARBA" id="ARBA00022825"/>
    </source>
</evidence>
<accession>A0ABQ9JGS1</accession>
<evidence type="ECO:0000256" key="5">
    <source>
        <dbReference type="ARBA" id="ARBA00023157"/>
    </source>
</evidence>
<evidence type="ECO:0000256" key="6">
    <source>
        <dbReference type="RuleBase" id="RU363034"/>
    </source>
</evidence>
<dbReference type="Proteomes" id="UP001162164">
    <property type="component" value="Unassembled WGS sequence"/>
</dbReference>
<dbReference type="PANTHER" id="PTHR24276">
    <property type="entry name" value="POLYSERASE-RELATED"/>
    <property type="match status" value="1"/>
</dbReference>
<dbReference type="EMBL" id="JAPWTJ010000636">
    <property type="protein sequence ID" value="KAJ8976745.1"/>
    <property type="molecule type" value="Genomic_DNA"/>
</dbReference>
<evidence type="ECO:0000313" key="10">
    <source>
        <dbReference type="Proteomes" id="UP001162164"/>
    </source>
</evidence>
<dbReference type="PROSITE" id="PS00135">
    <property type="entry name" value="TRYPSIN_SER"/>
    <property type="match status" value="1"/>
</dbReference>